<dbReference type="OrthoDB" id="550002at2759"/>
<dbReference type="Proteomes" id="UP000075714">
    <property type="component" value="Unassembled WGS sequence"/>
</dbReference>
<gene>
    <name evidence="5" type="ORF">GPECTOR_45g96</name>
</gene>
<dbReference type="GO" id="GO:0003676">
    <property type="term" value="F:nucleic acid binding"/>
    <property type="evidence" value="ECO:0007669"/>
    <property type="project" value="InterPro"/>
</dbReference>
<accession>A0A150G8Z0</accession>
<organism evidence="5 6">
    <name type="scientific">Gonium pectorale</name>
    <name type="common">Green alga</name>
    <dbReference type="NCBI Taxonomy" id="33097"/>
    <lineage>
        <taxon>Eukaryota</taxon>
        <taxon>Viridiplantae</taxon>
        <taxon>Chlorophyta</taxon>
        <taxon>core chlorophytes</taxon>
        <taxon>Chlorophyceae</taxon>
        <taxon>CS clade</taxon>
        <taxon>Chlamydomonadales</taxon>
        <taxon>Volvocaceae</taxon>
        <taxon>Gonium</taxon>
    </lineage>
</organism>
<feature type="region of interest" description="Disordered" evidence="4">
    <location>
        <begin position="168"/>
        <end position="207"/>
    </location>
</feature>
<evidence type="ECO:0000256" key="4">
    <source>
        <dbReference type="SAM" id="MobiDB-lite"/>
    </source>
</evidence>
<dbReference type="EMBL" id="LSYV01000046">
    <property type="protein sequence ID" value="KXZ46326.1"/>
    <property type="molecule type" value="Genomic_DNA"/>
</dbReference>
<feature type="compositionally biased region" description="Gly residues" evidence="4">
    <location>
        <begin position="373"/>
        <end position="390"/>
    </location>
</feature>
<evidence type="ECO:0000256" key="3">
    <source>
        <dbReference type="PROSITE-ProRule" id="PRU00023"/>
    </source>
</evidence>
<name>A0A150G8Z0_GONPE</name>
<dbReference type="STRING" id="33097.A0A150G8Z0"/>
<dbReference type="SMART" id="SM00248">
    <property type="entry name" value="ANK"/>
    <property type="match status" value="2"/>
</dbReference>
<comment type="caution">
    <text evidence="5">The sequence shown here is derived from an EMBL/GenBank/DDBJ whole genome shotgun (WGS) entry which is preliminary data.</text>
</comment>
<evidence type="ECO:0000313" key="6">
    <source>
        <dbReference type="Proteomes" id="UP000075714"/>
    </source>
</evidence>
<feature type="compositionally biased region" description="Low complexity" evidence="4">
    <location>
        <begin position="169"/>
        <end position="190"/>
    </location>
</feature>
<feature type="compositionally biased region" description="Gly residues" evidence="4">
    <location>
        <begin position="191"/>
        <end position="205"/>
    </location>
</feature>
<dbReference type="InterPro" id="IPR002110">
    <property type="entry name" value="Ankyrin_rpt"/>
</dbReference>
<keyword evidence="2 3" id="KW-0040">ANK repeat</keyword>
<evidence type="ECO:0000313" key="5">
    <source>
        <dbReference type="EMBL" id="KXZ46326.1"/>
    </source>
</evidence>
<dbReference type="PROSITE" id="PS50088">
    <property type="entry name" value="ANK_REPEAT"/>
    <property type="match status" value="1"/>
</dbReference>
<evidence type="ECO:0000256" key="2">
    <source>
        <dbReference type="ARBA" id="ARBA00023043"/>
    </source>
</evidence>
<dbReference type="Gene3D" id="3.30.1370.50">
    <property type="entry name" value="R3H-like domain"/>
    <property type="match status" value="1"/>
</dbReference>
<reference evidence="6" key="1">
    <citation type="journal article" date="2016" name="Nat. Commun.">
        <title>The Gonium pectorale genome demonstrates co-option of cell cycle regulation during the evolution of multicellularity.</title>
        <authorList>
            <person name="Hanschen E.R."/>
            <person name="Marriage T.N."/>
            <person name="Ferris P.J."/>
            <person name="Hamaji T."/>
            <person name="Toyoda A."/>
            <person name="Fujiyama A."/>
            <person name="Neme R."/>
            <person name="Noguchi H."/>
            <person name="Minakuchi Y."/>
            <person name="Suzuki M."/>
            <person name="Kawai-Toyooka H."/>
            <person name="Smith D.R."/>
            <person name="Sparks H."/>
            <person name="Anderson J."/>
            <person name="Bakaric R."/>
            <person name="Luria V."/>
            <person name="Karger A."/>
            <person name="Kirschner M.W."/>
            <person name="Durand P.M."/>
            <person name="Michod R.E."/>
            <person name="Nozaki H."/>
            <person name="Olson B.J."/>
        </authorList>
    </citation>
    <scope>NUCLEOTIDE SEQUENCE [LARGE SCALE GENOMIC DNA]</scope>
    <source>
        <strain evidence="6">NIES-2863</strain>
    </source>
</reference>
<dbReference type="PANTHER" id="PTHR24173">
    <property type="entry name" value="ANKYRIN REPEAT CONTAINING"/>
    <property type="match status" value="1"/>
</dbReference>
<dbReference type="AlphaFoldDB" id="A0A150G8Z0"/>
<dbReference type="SUPFAM" id="SSF48403">
    <property type="entry name" value="Ankyrin repeat"/>
    <property type="match status" value="1"/>
</dbReference>
<dbReference type="InterPro" id="IPR036770">
    <property type="entry name" value="Ankyrin_rpt-contain_sf"/>
</dbReference>
<feature type="repeat" description="ANK" evidence="3">
    <location>
        <begin position="216"/>
        <end position="248"/>
    </location>
</feature>
<proteinExistence type="predicted"/>
<protein>
    <submittedName>
        <fullName evidence="5">Uncharacterized protein</fullName>
    </submittedName>
</protein>
<dbReference type="Gene3D" id="1.25.40.20">
    <property type="entry name" value="Ankyrin repeat-containing domain"/>
    <property type="match status" value="1"/>
</dbReference>
<feature type="region of interest" description="Disordered" evidence="4">
    <location>
        <begin position="296"/>
        <end position="318"/>
    </location>
</feature>
<feature type="compositionally biased region" description="Low complexity" evidence="4">
    <location>
        <begin position="391"/>
        <end position="415"/>
    </location>
</feature>
<feature type="compositionally biased region" description="Low complexity" evidence="4">
    <location>
        <begin position="422"/>
        <end position="431"/>
    </location>
</feature>
<keyword evidence="6" id="KW-1185">Reference proteome</keyword>
<keyword evidence="1" id="KW-0677">Repeat</keyword>
<dbReference type="InterPro" id="IPR036867">
    <property type="entry name" value="R3H_dom_sf"/>
</dbReference>
<sequence>MPTVELREEALPAQVTVRQFQLPSEVSTSELKALLAWFAKASSVAAEKFPHGDARARLLFPPGLSKDSRKLVHQVAEGFKLPTFSKVLGAEGGPLWNTSQGEIEEALLAAPDESALSSLVKDMLERRQHGTALLAAIRAGDTAAALAVLAEHPRAAWIRDEGYGPPPGSGAAAGAAAAGAHRDSSPAAAGGSSGGARGGSGGSAGGAAAAAAGEEHGYYPLHLAALAGMGEVVDAIASQSGAVEQRDRLYATPLKVAKKAGQTAMVEILLKHGAKDYEINQASHKTAAIGIPAPSAAGGRRMSNSNAPGAASSFASGSYGASPRVGSPSLSASTGGAASAASPQMAGSYMAAHAATRQRRVSGDEHVAVGPSTGHGFGFGRGRGRGGAAGAGAVAAAPIAPGSAPAVPPGAIASAAGGGAGSSEPAGAAPQ</sequence>
<evidence type="ECO:0000256" key="1">
    <source>
        <dbReference type="ARBA" id="ARBA00022737"/>
    </source>
</evidence>
<feature type="region of interest" description="Disordered" evidence="4">
    <location>
        <begin position="350"/>
        <end position="431"/>
    </location>
</feature>
<dbReference type="PANTHER" id="PTHR24173:SF74">
    <property type="entry name" value="ANKYRIN REPEAT DOMAIN-CONTAINING PROTEIN 16"/>
    <property type="match status" value="1"/>
</dbReference>